<dbReference type="NCBIfam" id="NF003593">
    <property type="entry name" value="PRK05255.1-1"/>
    <property type="match status" value="1"/>
</dbReference>
<evidence type="ECO:0000256" key="1">
    <source>
        <dbReference type="ARBA" id="ARBA00022490"/>
    </source>
</evidence>
<dbReference type="SUPFAM" id="SSF158710">
    <property type="entry name" value="PSPTO4464-like"/>
    <property type="match status" value="1"/>
</dbReference>
<gene>
    <name evidence="5" type="primary">darP</name>
    <name evidence="6" type="ORF">FEF65_10655</name>
</gene>
<dbReference type="InterPro" id="IPR006839">
    <property type="entry name" value="DarP"/>
</dbReference>
<keyword evidence="4 5" id="KW-0694">RNA-binding</keyword>
<keyword evidence="1 5" id="KW-0963">Cytoplasm</keyword>
<comment type="similarity">
    <text evidence="5">Belongs to the DarP family.</text>
</comment>
<dbReference type="EMBL" id="VBRY01000010">
    <property type="protein sequence ID" value="TLS66269.1"/>
    <property type="molecule type" value="Genomic_DNA"/>
</dbReference>
<evidence type="ECO:0000256" key="3">
    <source>
        <dbReference type="ARBA" id="ARBA00022730"/>
    </source>
</evidence>
<protein>
    <recommendedName>
        <fullName evidence="5">Dual-action ribosomal maturation protein DarP</fullName>
    </recommendedName>
    <alternativeName>
        <fullName evidence="5">Large ribosomal subunit assembly factor DarP</fullName>
    </alternativeName>
</protein>
<evidence type="ECO:0000256" key="2">
    <source>
        <dbReference type="ARBA" id="ARBA00022517"/>
    </source>
</evidence>
<comment type="caution">
    <text evidence="6">The sequence shown here is derived from an EMBL/GenBank/DDBJ whole genome shotgun (WGS) entry which is preliminary data.</text>
</comment>
<accession>A0A5R9GMT4</accession>
<organism evidence="6 7">
    <name type="scientific">Mariprofundus erugo</name>
    <dbReference type="NCBI Taxonomy" id="2528639"/>
    <lineage>
        <taxon>Bacteria</taxon>
        <taxon>Pseudomonadati</taxon>
        <taxon>Pseudomonadota</taxon>
        <taxon>Candidatius Mariprofundia</taxon>
        <taxon>Mariprofundales</taxon>
        <taxon>Mariprofundaceae</taxon>
        <taxon>Mariprofundus</taxon>
    </lineage>
</organism>
<dbReference type="GO" id="GO:1902626">
    <property type="term" value="P:assembly of large subunit precursor of preribosome"/>
    <property type="evidence" value="ECO:0007669"/>
    <property type="project" value="UniProtKB-UniRule"/>
</dbReference>
<dbReference type="HAMAP" id="MF_00765">
    <property type="entry name" value="DarP"/>
    <property type="match status" value="1"/>
</dbReference>
<dbReference type="GO" id="GO:0005829">
    <property type="term" value="C:cytosol"/>
    <property type="evidence" value="ECO:0007669"/>
    <property type="project" value="TreeGrafter"/>
</dbReference>
<dbReference type="CDD" id="cd16331">
    <property type="entry name" value="YjgA-like"/>
    <property type="match status" value="1"/>
</dbReference>
<dbReference type="InterPro" id="IPR023153">
    <property type="entry name" value="DarP_sf"/>
</dbReference>
<dbReference type="Proteomes" id="UP000306585">
    <property type="component" value="Unassembled WGS sequence"/>
</dbReference>
<dbReference type="Gene3D" id="1.10.60.30">
    <property type="entry name" value="PSPTO4464-like domains"/>
    <property type="match status" value="2"/>
</dbReference>
<proteinExistence type="inferred from homology"/>
<evidence type="ECO:0000256" key="5">
    <source>
        <dbReference type="HAMAP-Rule" id="MF_00765"/>
    </source>
</evidence>
<evidence type="ECO:0000313" key="6">
    <source>
        <dbReference type="EMBL" id="TLS66269.1"/>
    </source>
</evidence>
<dbReference type="GO" id="GO:0043022">
    <property type="term" value="F:ribosome binding"/>
    <property type="evidence" value="ECO:0007669"/>
    <property type="project" value="UniProtKB-UniRule"/>
</dbReference>
<keyword evidence="3 5" id="KW-0699">rRNA-binding</keyword>
<dbReference type="PANTHER" id="PTHR38101:SF1">
    <property type="entry name" value="UPF0307 PROTEIN YJGA"/>
    <property type="match status" value="1"/>
</dbReference>
<dbReference type="RefSeq" id="WP_138239800.1">
    <property type="nucleotide sequence ID" value="NZ_VBRY01000010.1"/>
</dbReference>
<sequence>MYYICDEEYEPVERLNRSQQKRDIKVLHDLAVSLSRLEPRALARMDMPPELVKALTDVQDMKYGAEKRQFKFIVKLLRQIDTDSIVETITALEAKKSEQDKDFHRIERWRERLMSGDNSVLTEFMTAFPRADAGQIRQLIRNANNEIKSGKPPKSHRLLFRMLREVIAA</sequence>
<dbReference type="AlphaFoldDB" id="A0A5R9GMT4"/>
<keyword evidence="7" id="KW-1185">Reference proteome</keyword>
<comment type="function">
    <text evidence="5">Member of a network of 50S ribosomal subunit biogenesis factors which assembles along the 30S-50S interface, preventing incorrect 23S rRNA structures from forming. Promotes peptidyl transferase center (PTC) maturation.</text>
</comment>
<dbReference type="GO" id="GO:0019843">
    <property type="term" value="F:rRNA binding"/>
    <property type="evidence" value="ECO:0007669"/>
    <property type="project" value="UniProtKB-UniRule"/>
</dbReference>
<dbReference type="Pfam" id="PF04751">
    <property type="entry name" value="DarP"/>
    <property type="match status" value="1"/>
</dbReference>
<comment type="subcellular location">
    <subcellularLocation>
        <location evidence="5">Cytoplasm</location>
    </subcellularLocation>
    <text evidence="5">Associates with late stage pre-50S ribosomal subunits.</text>
</comment>
<name>A0A5R9GMT4_9PROT</name>
<dbReference type="PIRSF" id="PIRSF016183">
    <property type="entry name" value="UCP016183"/>
    <property type="match status" value="1"/>
</dbReference>
<dbReference type="PANTHER" id="PTHR38101">
    <property type="entry name" value="UPF0307 PROTEIN YJGA"/>
    <property type="match status" value="1"/>
</dbReference>
<evidence type="ECO:0000313" key="7">
    <source>
        <dbReference type="Proteomes" id="UP000306585"/>
    </source>
</evidence>
<keyword evidence="2 5" id="KW-0690">Ribosome biogenesis</keyword>
<reference evidence="6 7" key="1">
    <citation type="journal article" date="2019" name="Appl. Environ. Microbiol.">
        <title>Environmental Evidence and Genomic Insight of Iron-oxidizing Bacteria Preference Towards More Corrosion Resistant Stainless Steel at Higher Salinities.</title>
        <authorList>
            <person name="Garrison C.E."/>
            <person name="Price K.A."/>
            <person name="Field E.K."/>
        </authorList>
    </citation>
    <scope>NUCLEOTIDE SEQUENCE [LARGE SCALE GENOMIC DNA]</scope>
    <source>
        <strain evidence="6 7">P3</strain>
    </source>
</reference>
<evidence type="ECO:0000256" key="4">
    <source>
        <dbReference type="ARBA" id="ARBA00022884"/>
    </source>
</evidence>